<reference evidence="1" key="1">
    <citation type="submission" date="2021-01" db="EMBL/GenBank/DDBJ databases">
        <title>Whole genome shotgun sequence of Actinoplanes siamensis NBRC 109076.</title>
        <authorList>
            <person name="Komaki H."/>
            <person name="Tamura T."/>
        </authorList>
    </citation>
    <scope>NUCLEOTIDE SEQUENCE</scope>
    <source>
        <strain evidence="1">NBRC 109076</strain>
    </source>
</reference>
<dbReference type="AlphaFoldDB" id="A0A919N481"/>
<dbReference type="Proteomes" id="UP000629619">
    <property type="component" value="Unassembled WGS sequence"/>
</dbReference>
<name>A0A919N481_9ACTN</name>
<gene>
    <name evidence="1" type="ORF">Asi03nite_16520</name>
</gene>
<evidence type="ECO:0000313" key="2">
    <source>
        <dbReference type="Proteomes" id="UP000629619"/>
    </source>
</evidence>
<dbReference type="RefSeq" id="WP_203677812.1">
    <property type="nucleotide sequence ID" value="NZ_BOMW01000016.1"/>
</dbReference>
<accession>A0A919N481</accession>
<dbReference type="EMBL" id="BOMW01000016">
    <property type="protein sequence ID" value="GIF04114.1"/>
    <property type="molecule type" value="Genomic_DNA"/>
</dbReference>
<organism evidence="1 2">
    <name type="scientific">Actinoplanes siamensis</name>
    <dbReference type="NCBI Taxonomy" id="1223317"/>
    <lineage>
        <taxon>Bacteria</taxon>
        <taxon>Bacillati</taxon>
        <taxon>Actinomycetota</taxon>
        <taxon>Actinomycetes</taxon>
        <taxon>Micromonosporales</taxon>
        <taxon>Micromonosporaceae</taxon>
        <taxon>Actinoplanes</taxon>
    </lineage>
</organism>
<evidence type="ECO:0000313" key="1">
    <source>
        <dbReference type="EMBL" id="GIF04114.1"/>
    </source>
</evidence>
<comment type="caution">
    <text evidence="1">The sequence shown here is derived from an EMBL/GenBank/DDBJ whole genome shotgun (WGS) entry which is preliminary data.</text>
</comment>
<proteinExistence type="predicted"/>
<keyword evidence="2" id="KW-1185">Reference proteome</keyword>
<protein>
    <submittedName>
        <fullName evidence="1">Uncharacterized protein</fullName>
    </submittedName>
</protein>
<sequence length="121" mass="13191">MQKLVYGDVTGDGVPDALVARTCEAATSYWPTTVEVFDGASGANPRRVGTLLTDVGDKDLPWFRSMSVSGQTVTIKAYGTSPRAERACADLELTYRYDYRGGEFTRTGRQATRSAECLPIQ</sequence>